<evidence type="ECO:0000256" key="6">
    <source>
        <dbReference type="ARBA" id="ARBA00022801"/>
    </source>
</evidence>
<evidence type="ECO:0000313" key="9">
    <source>
        <dbReference type="Proteomes" id="UP000694924"/>
    </source>
</evidence>
<dbReference type="InterPro" id="IPR027806">
    <property type="entry name" value="HARBI1_dom"/>
</dbReference>
<dbReference type="GeneID" id="107073342"/>
<keyword evidence="7" id="KW-0539">Nucleus</keyword>
<evidence type="ECO:0000256" key="1">
    <source>
        <dbReference type="ARBA" id="ARBA00001968"/>
    </source>
</evidence>
<comment type="similarity">
    <text evidence="3">Belongs to the HARBI1 family.</text>
</comment>
<keyword evidence="9" id="KW-1185">Reference proteome</keyword>
<feature type="domain" description="DDE Tnp4" evidence="8">
    <location>
        <begin position="34"/>
        <end position="182"/>
    </location>
</feature>
<dbReference type="Pfam" id="PF13359">
    <property type="entry name" value="DDE_Tnp_4"/>
    <property type="match status" value="1"/>
</dbReference>
<sequence>MPQTQEDILENQRLFKNLGFGKGAIGIAGVDGAIDCTHIRLVHTRFQNVDEIYRNRKGYFSLNTVIGPRMEFLDIVPEWPGSAHDSRIFQNSRIYTRYLEHQLNGILIDDAGYPCLPSLMTPINNPVTNEEITYNNIQSRTRNIVKRTYGVRKRRFPCLSRGLTTKLLCSTTIVVAYAVLHNMSLRFNGNLPDDDSDEEQDEDVHVLEPNWQSADGFAFREALIERMFNA</sequence>
<organism evidence="9 10">
    <name type="scientific">Polistes dominula</name>
    <name type="common">European paper wasp</name>
    <name type="synonym">Vespa dominula</name>
    <dbReference type="NCBI Taxonomy" id="743375"/>
    <lineage>
        <taxon>Eukaryota</taxon>
        <taxon>Metazoa</taxon>
        <taxon>Ecdysozoa</taxon>
        <taxon>Arthropoda</taxon>
        <taxon>Hexapoda</taxon>
        <taxon>Insecta</taxon>
        <taxon>Pterygota</taxon>
        <taxon>Neoptera</taxon>
        <taxon>Endopterygota</taxon>
        <taxon>Hymenoptera</taxon>
        <taxon>Apocrita</taxon>
        <taxon>Aculeata</taxon>
        <taxon>Vespoidea</taxon>
        <taxon>Vespidae</taxon>
        <taxon>Polistinae</taxon>
        <taxon>Polistini</taxon>
        <taxon>Polistes</taxon>
    </lineage>
</organism>
<keyword evidence="5" id="KW-0479">Metal-binding</keyword>
<evidence type="ECO:0000256" key="7">
    <source>
        <dbReference type="ARBA" id="ARBA00023242"/>
    </source>
</evidence>
<evidence type="ECO:0000313" key="10">
    <source>
        <dbReference type="RefSeq" id="XP_015189429.1"/>
    </source>
</evidence>
<evidence type="ECO:0000259" key="8">
    <source>
        <dbReference type="Pfam" id="PF13359"/>
    </source>
</evidence>
<accession>A0ABM1JAE1</accession>
<comment type="subcellular location">
    <subcellularLocation>
        <location evidence="2">Nucleus</location>
    </subcellularLocation>
</comment>
<dbReference type="InterPro" id="IPR045249">
    <property type="entry name" value="HARBI1-like"/>
</dbReference>
<evidence type="ECO:0000256" key="3">
    <source>
        <dbReference type="ARBA" id="ARBA00006958"/>
    </source>
</evidence>
<keyword evidence="4" id="KW-0540">Nuclease</keyword>
<evidence type="ECO:0000256" key="5">
    <source>
        <dbReference type="ARBA" id="ARBA00022723"/>
    </source>
</evidence>
<gene>
    <name evidence="10" type="primary">LOC107073342</name>
</gene>
<reference evidence="10" key="1">
    <citation type="submission" date="2025-08" db="UniProtKB">
        <authorList>
            <consortium name="RefSeq"/>
        </authorList>
    </citation>
    <scope>IDENTIFICATION</scope>
    <source>
        <tissue evidence="10">Whole body</tissue>
    </source>
</reference>
<comment type="cofactor">
    <cofactor evidence="1">
        <name>a divalent metal cation</name>
        <dbReference type="ChEBI" id="CHEBI:60240"/>
    </cofactor>
</comment>
<name>A0ABM1JAE1_POLDO</name>
<dbReference type="PANTHER" id="PTHR22930">
    <property type="match status" value="1"/>
</dbReference>
<dbReference type="Proteomes" id="UP000694924">
    <property type="component" value="Unplaced"/>
</dbReference>
<evidence type="ECO:0000256" key="4">
    <source>
        <dbReference type="ARBA" id="ARBA00022722"/>
    </source>
</evidence>
<dbReference type="PANTHER" id="PTHR22930:SF289">
    <property type="entry name" value="DDE TNP4 DOMAIN-CONTAINING PROTEIN-RELATED"/>
    <property type="match status" value="1"/>
</dbReference>
<dbReference type="RefSeq" id="XP_015189429.1">
    <property type="nucleotide sequence ID" value="XM_015333943.1"/>
</dbReference>
<proteinExistence type="inferred from homology"/>
<evidence type="ECO:0000256" key="2">
    <source>
        <dbReference type="ARBA" id="ARBA00004123"/>
    </source>
</evidence>
<keyword evidence="6" id="KW-0378">Hydrolase</keyword>
<protein>
    <submittedName>
        <fullName evidence="10">Nuclease HARBI1</fullName>
    </submittedName>
</protein>